<comment type="caution">
    <text evidence="7">The sequence shown here is derived from an EMBL/GenBank/DDBJ whole genome shotgun (WGS) entry which is preliminary data.</text>
</comment>
<dbReference type="RefSeq" id="WP_255923344.1">
    <property type="nucleotide sequence ID" value="NZ_JANFNG010000032.1"/>
</dbReference>
<keyword evidence="4" id="KW-0012">Acyltransferase</keyword>
<keyword evidence="8" id="KW-1185">Reference proteome</keyword>
<dbReference type="InterPro" id="IPR018201">
    <property type="entry name" value="Ketoacyl_synth_AS"/>
</dbReference>
<dbReference type="InterPro" id="IPR020806">
    <property type="entry name" value="PKS_PP-bd"/>
</dbReference>
<evidence type="ECO:0000259" key="5">
    <source>
        <dbReference type="PROSITE" id="PS50075"/>
    </source>
</evidence>
<dbReference type="PANTHER" id="PTHR43775">
    <property type="entry name" value="FATTY ACID SYNTHASE"/>
    <property type="match status" value="1"/>
</dbReference>
<dbReference type="SMART" id="SM00823">
    <property type="entry name" value="PKS_PP"/>
    <property type="match status" value="1"/>
</dbReference>
<dbReference type="InterPro" id="IPR050091">
    <property type="entry name" value="PKS_NRPS_Biosynth_Enz"/>
</dbReference>
<evidence type="ECO:0000256" key="3">
    <source>
        <dbReference type="ARBA" id="ARBA00022679"/>
    </source>
</evidence>
<dbReference type="CDD" id="cd00833">
    <property type="entry name" value="PKS"/>
    <property type="match status" value="1"/>
</dbReference>
<dbReference type="InterPro" id="IPR036736">
    <property type="entry name" value="ACP-like_sf"/>
</dbReference>
<dbReference type="Pfam" id="PF16197">
    <property type="entry name" value="KAsynt_C_assoc"/>
    <property type="match status" value="1"/>
</dbReference>
<evidence type="ECO:0000256" key="2">
    <source>
        <dbReference type="ARBA" id="ARBA00022553"/>
    </source>
</evidence>
<sequence length="704" mass="73171">MKGVAVLGLDCRFPGAPDPDAFWELLAGGQRADGAHLEGADAFDHAFFGIDRAEAAAMDPQQRLLLQTVWRALEDAGVNPSALAGTDTGVYVGAMADDWSRIQLADGGTLTARTGTGAGRSMLANRLSYQLDLRGPSLTVDSACSSALVAVHLAAGALLSGECELAVACGVNLVLDNALDGFYRHAGLAAPDGRCKPFGAAADGIGRAEGVAAVVLCRTADAVLAGRPVQALLLGSAINQDGRSNGIVAPSRRAQREVMRAACRRAQVRPAQVNWIEAHGTGTPVGDLIETRALGDVYGEGRAEPCPVGSVKGNIGHAEGAAGLAGLIKAVLALRHRLVPQVLTGGPENPALDLAGHGLRLVRTPLPLPHGRRVIAGVSSFGMGGSNAHALLANAWADGVPQRRSTDDGRDAGVFTLTAPDAAALRRNLQAQADDLAARCNEPVAALCWSSNRVRTGLAHRIAMPATDTVRLVAALQDAARAAEPGTRRPPEPPVVAVVADERDGSAREVAARLAELGIGLGSGSVPDDGAGLVVRIGDASVAVPPSVPVVRIPLDGEPMDRALAEAAAQLYLHGVEVDWDALYPPEQRVHRRLTPQRFAAAPVTATVTAVAPAGAEGGLVDSVRETVARIIGTEPQGLHDDDRFYDDLGFDSVMFMELKYRLEERIPELGELSIPEMMSSLVTPATLTDYLRGQLGQLAGACA</sequence>
<dbReference type="PROSITE" id="PS00606">
    <property type="entry name" value="KS3_1"/>
    <property type="match status" value="1"/>
</dbReference>
<accession>A0ABT1Q2Y0</accession>
<protein>
    <submittedName>
        <fullName evidence="7">Phosphopantetheine-binding protein</fullName>
    </submittedName>
</protein>
<dbReference type="SMART" id="SM00825">
    <property type="entry name" value="PKS_KS"/>
    <property type="match status" value="1"/>
</dbReference>
<dbReference type="Pfam" id="PF00109">
    <property type="entry name" value="ketoacyl-synt"/>
    <property type="match status" value="2"/>
</dbReference>
<dbReference type="SUPFAM" id="SSF47336">
    <property type="entry name" value="ACP-like"/>
    <property type="match status" value="1"/>
</dbReference>
<dbReference type="Proteomes" id="UP001057702">
    <property type="component" value="Unassembled WGS sequence"/>
</dbReference>
<keyword evidence="3" id="KW-0808">Transferase</keyword>
<dbReference type="InterPro" id="IPR032821">
    <property type="entry name" value="PKS_assoc"/>
</dbReference>
<evidence type="ECO:0000313" key="8">
    <source>
        <dbReference type="Proteomes" id="UP001057702"/>
    </source>
</evidence>
<gene>
    <name evidence="7" type="ORF">NGB36_27845</name>
</gene>
<dbReference type="Pfam" id="PF00550">
    <property type="entry name" value="PP-binding"/>
    <property type="match status" value="1"/>
</dbReference>
<keyword evidence="1" id="KW-0596">Phosphopantetheine</keyword>
<dbReference type="Gene3D" id="1.10.1200.10">
    <property type="entry name" value="ACP-like"/>
    <property type="match status" value="1"/>
</dbReference>
<dbReference type="EMBL" id="JANFNG010000032">
    <property type="protein sequence ID" value="MCQ4084288.1"/>
    <property type="molecule type" value="Genomic_DNA"/>
</dbReference>
<dbReference type="Pfam" id="PF02801">
    <property type="entry name" value="Ketoacyl-synt_C"/>
    <property type="match status" value="1"/>
</dbReference>
<feature type="domain" description="Ketosynthase family 3 (KS3)" evidence="6">
    <location>
        <begin position="1"/>
        <end position="394"/>
    </location>
</feature>
<evidence type="ECO:0000259" key="6">
    <source>
        <dbReference type="PROSITE" id="PS52004"/>
    </source>
</evidence>
<proteinExistence type="predicted"/>
<evidence type="ECO:0000256" key="4">
    <source>
        <dbReference type="ARBA" id="ARBA00023315"/>
    </source>
</evidence>
<evidence type="ECO:0000313" key="7">
    <source>
        <dbReference type="EMBL" id="MCQ4084288.1"/>
    </source>
</evidence>
<dbReference type="Gene3D" id="3.30.70.3290">
    <property type="match status" value="1"/>
</dbReference>
<reference evidence="7" key="1">
    <citation type="submission" date="2022-06" db="EMBL/GenBank/DDBJ databases">
        <title>Draft genome sequence of Streptomyces sp. RB6PN25 isolated from peat swamp forest in Thailand.</title>
        <authorList>
            <person name="Duangmal K."/>
            <person name="Klaysubun C."/>
        </authorList>
    </citation>
    <scope>NUCLEOTIDE SEQUENCE</scope>
    <source>
        <strain evidence="7">RB6PN25</strain>
    </source>
</reference>
<dbReference type="InterPro" id="IPR014031">
    <property type="entry name" value="Ketoacyl_synth_C"/>
</dbReference>
<dbReference type="InterPro" id="IPR014030">
    <property type="entry name" value="Ketoacyl_synth_N"/>
</dbReference>
<dbReference type="PROSITE" id="PS52004">
    <property type="entry name" value="KS3_2"/>
    <property type="match status" value="1"/>
</dbReference>
<keyword evidence="2" id="KW-0597">Phosphoprotein</keyword>
<organism evidence="7 8">
    <name type="scientific">Streptomyces humicola</name>
    <dbReference type="NCBI Taxonomy" id="2953240"/>
    <lineage>
        <taxon>Bacteria</taxon>
        <taxon>Bacillati</taxon>
        <taxon>Actinomycetota</taxon>
        <taxon>Actinomycetes</taxon>
        <taxon>Kitasatosporales</taxon>
        <taxon>Streptomycetaceae</taxon>
        <taxon>Streptomyces</taxon>
    </lineage>
</organism>
<name>A0ABT1Q2Y0_9ACTN</name>
<dbReference type="InterPro" id="IPR009081">
    <property type="entry name" value="PP-bd_ACP"/>
</dbReference>
<dbReference type="InterPro" id="IPR016039">
    <property type="entry name" value="Thiolase-like"/>
</dbReference>
<dbReference type="PANTHER" id="PTHR43775:SF37">
    <property type="entry name" value="SI:DKEY-61P9.11"/>
    <property type="match status" value="1"/>
</dbReference>
<feature type="domain" description="Carrier" evidence="5">
    <location>
        <begin position="615"/>
        <end position="696"/>
    </location>
</feature>
<dbReference type="PROSITE" id="PS50075">
    <property type="entry name" value="CARRIER"/>
    <property type="match status" value="1"/>
</dbReference>
<dbReference type="Gene3D" id="3.40.47.10">
    <property type="match status" value="1"/>
</dbReference>
<dbReference type="SUPFAM" id="SSF53901">
    <property type="entry name" value="Thiolase-like"/>
    <property type="match status" value="1"/>
</dbReference>
<dbReference type="InterPro" id="IPR020841">
    <property type="entry name" value="PKS_Beta-ketoAc_synthase_dom"/>
</dbReference>
<evidence type="ECO:0000256" key="1">
    <source>
        <dbReference type="ARBA" id="ARBA00022450"/>
    </source>
</evidence>